<protein>
    <recommendedName>
        <fullName evidence="2">Trichome birefringence-like N-terminal domain-containing protein</fullName>
    </recommendedName>
</protein>
<feature type="domain" description="Trichome birefringence-like N-terminal" evidence="2">
    <location>
        <begin position="52"/>
        <end position="101"/>
    </location>
</feature>
<keyword evidence="4" id="KW-1185">Reference proteome</keyword>
<name>A0A565BW61_9BRAS</name>
<gene>
    <name evidence="3" type="ORF">ANE_LOCUS16083</name>
</gene>
<organism evidence="3 4">
    <name type="scientific">Arabis nemorensis</name>
    <dbReference type="NCBI Taxonomy" id="586526"/>
    <lineage>
        <taxon>Eukaryota</taxon>
        <taxon>Viridiplantae</taxon>
        <taxon>Streptophyta</taxon>
        <taxon>Embryophyta</taxon>
        <taxon>Tracheophyta</taxon>
        <taxon>Spermatophyta</taxon>
        <taxon>Magnoliopsida</taxon>
        <taxon>eudicotyledons</taxon>
        <taxon>Gunneridae</taxon>
        <taxon>Pentapetalae</taxon>
        <taxon>rosids</taxon>
        <taxon>malvids</taxon>
        <taxon>Brassicales</taxon>
        <taxon>Brassicaceae</taxon>
        <taxon>Arabideae</taxon>
        <taxon>Arabis</taxon>
    </lineage>
</organism>
<feature type="signal peptide" evidence="1">
    <location>
        <begin position="1"/>
        <end position="25"/>
    </location>
</feature>
<dbReference type="PANTHER" id="PTHR32285:SF155">
    <property type="entry name" value="PROTEIN TRICHOME BIREFRINGENCE-LIKE 36"/>
    <property type="match status" value="1"/>
</dbReference>
<sequence>MATSNTLIFFFLCSLCLILSKEASSQLDELWLVGDDDDPLNALQTRHRRREEKCDYSVGKWTYDETYPLYESNCPYLSSALSCQRNGRPDSYYQKWRWIPKAKACSLPRHTLTTLSPLTSFFETQNFCNFDHYQNNK</sequence>
<evidence type="ECO:0000256" key="1">
    <source>
        <dbReference type="SAM" id="SignalP"/>
    </source>
</evidence>
<dbReference type="OrthoDB" id="1739662at2759"/>
<feature type="chain" id="PRO_5021958309" description="Trichome birefringence-like N-terminal domain-containing protein" evidence="1">
    <location>
        <begin position="26"/>
        <end position="137"/>
    </location>
</feature>
<keyword evidence="1" id="KW-0732">Signal</keyword>
<dbReference type="InterPro" id="IPR025846">
    <property type="entry name" value="TBL_N"/>
</dbReference>
<proteinExistence type="predicted"/>
<evidence type="ECO:0000313" key="3">
    <source>
        <dbReference type="EMBL" id="VVB05639.1"/>
    </source>
</evidence>
<reference evidence="3" key="1">
    <citation type="submission" date="2019-07" db="EMBL/GenBank/DDBJ databases">
        <authorList>
            <person name="Dittberner H."/>
        </authorList>
    </citation>
    <scope>NUCLEOTIDE SEQUENCE [LARGE SCALE GENOMIC DNA]</scope>
</reference>
<dbReference type="Pfam" id="PF14416">
    <property type="entry name" value="PMR5N"/>
    <property type="match status" value="1"/>
</dbReference>
<dbReference type="GO" id="GO:0016413">
    <property type="term" value="F:O-acetyltransferase activity"/>
    <property type="evidence" value="ECO:0007669"/>
    <property type="project" value="InterPro"/>
</dbReference>
<dbReference type="AlphaFoldDB" id="A0A565BW61"/>
<accession>A0A565BW61</accession>
<dbReference type="EMBL" id="CABITT030000005">
    <property type="protein sequence ID" value="VVB05639.1"/>
    <property type="molecule type" value="Genomic_DNA"/>
</dbReference>
<dbReference type="PANTHER" id="PTHR32285">
    <property type="entry name" value="PROTEIN TRICHOME BIREFRINGENCE-LIKE 9-RELATED"/>
    <property type="match status" value="1"/>
</dbReference>
<evidence type="ECO:0000313" key="4">
    <source>
        <dbReference type="Proteomes" id="UP000489600"/>
    </source>
</evidence>
<dbReference type="Proteomes" id="UP000489600">
    <property type="component" value="Unassembled WGS sequence"/>
</dbReference>
<dbReference type="InterPro" id="IPR029962">
    <property type="entry name" value="TBL"/>
</dbReference>
<evidence type="ECO:0000259" key="2">
    <source>
        <dbReference type="Pfam" id="PF14416"/>
    </source>
</evidence>
<comment type="caution">
    <text evidence="3">The sequence shown here is derived from an EMBL/GenBank/DDBJ whole genome shotgun (WGS) entry which is preliminary data.</text>
</comment>
<dbReference type="GO" id="GO:0005794">
    <property type="term" value="C:Golgi apparatus"/>
    <property type="evidence" value="ECO:0007669"/>
    <property type="project" value="TreeGrafter"/>
</dbReference>